<dbReference type="InterPro" id="IPR037278">
    <property type="entry name" value="ARFGAP/RecO"/>
</dbReference>
<proteinExistence type="predicted"/>
<dbReference type="Gene3D" id="1.25.40.20">
    <property type="entry name" value="Ankyrin repeat-containing domain"/>
    <property type="match status" value="1"/>
</dbReference>
<organism evidence="11 12">
    <name type="scientific">Poecilia formosa</name>
    <name type="common">Amazon molly</name>
    <name type="synonym">Limia formosa</name>
    <dbReference type="NCBI Taxonomy" id="48698"/>
    <lineage>
        <taxon>Eukaryota</taxon>
        <taxon>Metazoa</taxon>
        <taxon>Chordata</taxon>
        <taxon>Craniata</taxon>
        <taxon>Vertebrata</taxon>
        <taxon>Euteleostomi</taxon>
        <taxon>Actinopterygii</taxon>
        <taxon>Neopterygii</taxon>
        <taxon>Teleostei</taxon>
        <taxon>Neoteleostei</taxon>
        <taxon>Acanthomorphata</taxon>
        <taxon>Ovalentaria</taxon>
        <taxon>Atherinomorphae</taxon>
        <taxon>Cyprinodontiformes</taxon>
        <taxon>Poeciliidae</taxon>
        <taxon>Poeciliinae</taxon>
        <taxon>Poecilia</taxon>
    </lineage>
</organism>
<keyword evidence="8" id="KW-0343">GTPase activation</keyword>
<dbReference type="SMART" id="SM00248">
    <property type="entry name" value="ANK"/>
    <property type="match status" value="3"/>
</dbReference>
<dbReference type="GO" id="GO:0010008">
    <property type="term" value="C:endosome membrane"/>
    <property type="evidence" value="ECO:0007669"/>
    <property type="project" value="UniProtKB-SubCell"/>
</dbReference>
<evidence type="ECO:0000256" key="1">
    <source>
        <dbReference type="ARBA" id="ARBA00022723"/>
    </source>
</evidence>
<sequence length="748" mass="82784">MESLLDFEECIKDSPEFRLTLDQFEADVSLLETHLDKVMKLCGKMVEAGQAYNAANQLFLRSLAELLLYQKKESVIMSCLNQFQQGLQEMLSFHTMLLDQMQRAIIQQLSSLCSQFRPQLADTRKEFVRIGEDLETAAAKNAQVSRHKAADAERASHLLLATRKCYQHFALDYCLQLNTFKTQQNIDVLNSVFSFVHAQFTFFHQGFDLLRDLEPSMKTMGAQLSQLSASCSAKRKELENRHLLVQQRVLANTDASGEPMVSSCPDSGDIIQGYLFKRSRRKSKTWKRCWFSIRDNQLIYRKSHKDDAAVLFEDLRLCAVKPAEHLDRRFCFELLSVQNSEPLQQAWLAALQGSIDLAYRERGDARFTLPGAGGPAALGVALGGPGNQRCCDCGEPEPRWAAVNLGATVCIECSGIHRSLGVHLSKVRSLTLDSWEAEQLKLLCVLGNDVVNAIYEARCSEEGRVKPRPDSPRSEREAWIRDKYVEKRFVQRRPAGGADFPALVDNMSDKKPRIQLVRLFALSVGDVVSSEDGSIQSNSMLCALSGVLAGCQSSNPLENRGGVVNHSAASPQKGAGLRLYQASVAGDLVSMATALAEGAEVNGGVTEEEGRTALIGAAIGGSLLACEFLLQNGANVNRRDLRGRGALHAAATAGHTGQVCLLLKRGANQYAVDEKGQDPLAIAMETTNADIVTLLRMARMNEEMRDSEGVFSTTGDDETFQDIFRDFSDMASNDPERLSRRQFESSRY</sequence>
<evidence type="ECO:0000256" key="2">
    <source>
        <dbReference type="ARBA" id="ARBA00022737"/>
    </source>
</evidence>
<evidence type="ECO:0000256" key="4">
    <source>
        <dbReference type="ARBA" id="ARBA00022833"/>
    </source>
</evidence>
<dbReference type="PROSITE" id="PS50297">
    <property type="entry name" value="ANK_REP_REGION"/>
    <property type="match status" value="2"/>
</dbReference>
<comment type="function">
    <text evidence="8">GTPase-activating protein for the ADP ribosylation factor family.</text>
</comment>
<dbReference type="STRING" id="48698.ENSPFOP00000010206"/>
<keyword evidence="4 8" id="KW-0862">Zinc</keyword>
<name>A0A087XWQ3_POEFO</name>
<dbReference type="OMA" id="GCIDMAY"/>
<keyword evidence="12" id="KW-1185">Reference proteome</keyword>
<comment type="subcellular location">
    <subcellularLocation>
        <location evidence="8">Endosome membrane</location>
        <topology evidence="8">Peripheral membrane protein</topology>
    </subcellularLocation>
</comment>
<evidence type="ECO:0000259" key="9">
    <source>
        <dbReference type="PROSITE" id="PS50003"/>
    </source>
</evidence>
<evidence type="ECO:0000256" key="8">
    <source>
        <dbReference type="RuleBase" id="RU369028"/>
    </source>
</evidence>
<comment type="domain">
    <text evidence="8">PH domain binds phospholipids including phosphatidic acid, phosphatidylinositol 3-phosphate, phosphatidylinositol 3,5-bisphosphate (PIP2) and phosphatidylinositol 3,4,5-trisphosphate (PIP3). May mediate protein binding to PIP2 or PIP3 containing membranes.</text>
</comment>
<dbReference type="AlphaFoldDB" id="A0A087XWQ3"/>
<reference evidence="11" key="2">
    <citation type="submission" date="2025-08" db="UniProtKB">
        <authorList>
            <consortium name="Ensembl"/>
        </authorList>
    </citation>
    <scope>IDENTIFICATION</scope>
</reference>
<dbReference type="InterPro" id="IPR001849">
    <property type="entry name" value="PH_domain"/>
</dbReference>
<keyword evidence="2 8" id="KW-0677">Repeat</keyword>
<dbReference type="Pfam" id="PF01412">
    <property type="entry name" value="ArfGap"/>
    <property type="match status" value="1"/>
</dbReference>
<dbReference type="PRINTS" id="PR00405">
    <property type="entry name" value="REVINTRACTNG"/>
</dbReference>
<dbReference type="InterPro" id="IPR002110">
    <property type="entry name" value="Ankyrin_rpt"/>
</dbReference>
<dbReference type="Proteomes" id="UP000028760">
    <property type="component" value="Unassembled WGS sequence"/>
</dbReference>
<dbReference type="PROSITE" id="PS50003">
    <property type="entry name" value="PH_DOMAIN"/>
    <property type="match status" value="1"/>
</dbReference>
<dbReference type="SMART" id="SM00105">
    <property type="entry name" value="ArfGap"/>
    <property type="match status" value="1"/>
</dbReference>
<dbReference type="Pfam" id="PF16746">
    <property type="entry name" value="BAR_3"/>
    <property type="match status" value="1"/>
</dbReference>
<dbReference type="Pfam" id="PF00169">
    <property type="entry name" value="PH"/>
    <property type="match status" value="1"/>
</dbReference>
<dbReference type="PROSITE" id="PS50115">
    <property type="entry name" value="ARFGAP"/>
    <property type="match status" value="1"/>
</dbReference>
<keyword evidence="3 7" id="KW-0863">Zinc-finger</keyword>
<evidence type="ECO:0000313" key="11">
    <source>
        <dbReference type="Ensembl" id="ENSPFOP00000010206.2"/>
    </source>
</evidence>
<dbReference type="EMBL" id="AYCK01013706">
    <property type="status" value="NOT_ANNOTATED_CDS"/>
    <property type="molecule type" value="Genomic_DNA"/>
</dbReference>
<dbReference type="SUPFAM" id="SSF50729">
    <property type="entry name" value="PH domain-like"/>
    <property type="match status" value="1"/>
</dbReference>
<protein>
    <recommendedName>
        <fullName evidence="8">Arf-GAP with coiled-coil, ANK repeat and PH domain-containing protein</fullName>
        <shortName evidence="8">Cnt-b</shortName>
    </recommendedName>
    <alternativeName>
        <fullName evidence="8">Centaurin-beta</fullName>
    </alternativeName>
</protein>
<dbReference type="EMBL" id="AYCK01013707">
    <property type="status" value="NOT_ANNOTATED_CDS"/>
    <property type="molecule type" value="Genomic_DNA"/>
</dbReference>
<dbReference type="Gene3D" id="1.10.220.150">
    <property type="entry name" value="Arf GTPase activating protein"/>
    <property type="match status" value="1"/>
</dbReference>
<dbReference type="Gene3D" id="2.30.29.30">
    <property type="entry name" value="Pleckstrin-homology domain (PH domain)/Phosphotyrosine-binding domain (PTB)"/>
    <property type="match status" value="1"/>
</dbReference>
<dbReference type="FunFam" id="1.10.220.150:FF:000007">
    <property type="entry name" value="Arf-GAP with coiled-coil, ANK repeat and PH domain-containing protein 2"/>
    <property type="match status" value="1"/>
</dbReference>
<evidence type="ECO:0000256" key="3">
    <source>
        <dbReference type="ARBA" id="ARBA00022771"/>
    </source>
</evidence>
<dbReference type="InterPro" id="IPR045258">
    <property type="entry name" value="ACAP1/2/3-like"/>
</dbReference>
<evidence type="ECO:0000259" key="10">
    <source>
        <dbReference type="PROSITE" id="PS50115"/>
    </source>
</evidence>
<evidence type="ECO:0000313" key="12">
    <source>
        <dbReference type="Proteomes" id="UP000028760"/>
    </source>
</evidence>
<dbReference type="InterPro" id="IPR038508">
    <property type="entry name" value="ArfGAP_dom_sf"/>
</dbReference>
<comment type="activity regulation">
    <text evidence="8">GAP activity stimulated by phosphatidylinositol 4,5-bisphosphate (PIP2) and phosphatidic acid.</text>
</comment>
<dbReference type="SUPFAM" id="SSF48403">
    <property type="entry name" value="Ankyrin repeat"/>
    <property type="match status" value="1"/>
</dbReference>
<dbReference type="InterPro" id="IPR011993">
    <property type="entry name" value="PH-like_dom_sf"/>
</dbReference>
<evidence type="ECO:0000256" key="6">
    <source>
        <dbReference type="PROSITE-ProRule" id="PRU00023"/>
    </source>
</evidence>
<comment type="domain">
    <text evidence="8">The BAR domain mediates homodimerization, it can neither bind membrane nor impart curvature, but instead requires the neighboring PH domain to achieve these functions.</text>
</comment>
<dbReference type="SUPFAM" id="SSF103657">
    <property type="entry name" value="BAR/IMD domain-like"/>
    <property type="match status" value="1"/>
</dbReference>
<evidence type="ECO:0000256" key="5">
    <source>
        <dbReference type="ARBA" id="ARBA00023043"/>
    </source>
</evidence>
<feature type="domain" description="PH" evidence="9">
    <location>
        <begin position="268"/>
        <end position="356"/>
    </location>
</feature>
<evidence type="ECO:0000256" key="7">
    <source>
        <dbReference type="PROSITE-ProRule" id="PRU00288"/>
    </source>
</evidence>
<reference evidence="11" key="3">
    <citation type="submission" date="2025-09" db="UniProtKB">
        <authorList>
            <consortium name="Ensembl"/>
        </authorList>
    </citation>
    <scope>IDENTIFICATION</scope>
</reference>
<dbReference type="GO" id="GO:0008270">
    <property type="term" value="F:zinc ion binding"/>
    <property type="evidence" value="ECO:0007669"/>
    <property type="project" value="UniProtKB-KW"/>
</dbReference>
<keyword evidence="8" id="KW-0967">Endosome</keyword>
<keyword evidence="5 6" id="KW-0040">ANK repeat</keyword>
<dbReference type="eggNOG" id="KOG0521">
    <property type="taxonomic scope" value="Eukaryota"/>
</dbReference>
<feature type="domain" description="Arf-GAP" evidence="10">
    <location>
        <begin position="375"/>
        <end position="497"/>
    </location>
</feature>
<dbReference type="PROSITE" id="PS50088">
    <property type="entry name" value="ANK_REPEAT"/>
    <property type="match status" value="2"/>
</dbReference>
<dbReference type="CDD" id="cd08835">
    <property type="entry name" value="ArfGap_ACAP"/>
    <property type="match status" value="1"/>
</dbReference>
<dbReference type="Gene3D" id="1.20.1270.60">
    <property type="entry name" value="Arfaptin homology (AH) domain/BAR domain"/>
    <property type="match status" value="1"/>
</dbReference>
<dbReference type="CDD" id="cd13250">
    <property type="entry name" value="PH_ACAP"/>
    <property type="match status" value="1"/>
</dbReference>
<dbReference type="InterPro" id="IPR001164">
    <property type="entry name" value="ArfGAP_dom"/>
</dbReference>
<reference evidence="12" key="1">
    <citation type="submission" date="2013-10" db="EMBL/GenBank/DDBJ databases">
        <authorList>
            <person name="Schartl M."/>
            <person name="Warren W."/>
        </authorList>
    </citation>
    <scope>NUCLEOTIDE SEQUENCE [LARGE SCALE GENOMIC DNA]</scope>
    <source>
        <strain evidence="12">female</strain>
    </source>
</reference>
<dbReference type="PANTHER" id="PTHR23180:SF402">
    <property type="entry name" value="ARF-GAP WITH COILED-COIL, ANK REPEAT AND PH DOMAIN-CONTAINING PROTEIN"/>
    <property type="match status" value="1"/>
</dbReference>
<dbReference type="GO" id="GO:0005096">
    <property type="term" value="F:GTPase activator activity"/>
    <property type="evidence" value="ECO:0007669"/>
    <property type="project" value="UniProtKB-KW"/>
</dbReference>
<dbReference type="GeneTree" id="ENSGT00940000156389"/>
<dbReference type="InterPro" id="IPR004148">
    <property type="entry name" value="BAR_dom"/>
</dbReference>
<dbReference type="Ensembl" id="ENSPFOT00000010221.2">
    <property type="protein sequence ID" value="ENSPFOP00000010206.2"/>
    <property type="gene ID" value="ENSPFOG00000009931.2"/>
</dbReference>
<keyword evidence="1 8" id="KW-0479">Metal-binding</keyword>
<dbReference type="SUPFAM" id="SSF57863">
    <property type="entry name" value="ArfGap/RecO-like zinc finger"/>
    <property type="match status" value="1"/>
</dbReference>
<dbReference type="PANTHER" id="PTHR23180">
    <property type="entry name" value="CENTAURIN/ARF"/>
    <property type="match status" value="1"/>
</dbReference>
<dbReference type="SMART" id="SM00233">
    <property type="entry name" value="PH"/>
    <property type="match status" value="1"/>
</dbReference>
<dbReference type="InterPro" id="IPR027267">
    <property type="entry name" value="AH/BAR_dom_sf"/>
</dbReference>
<feature type="repeat" description="ANK" evidence="6">
    <location>
        <begin position="609"/>
        <end position="641"/>
    </location>
</feature>
<feature type="repeat" description="ANK" evidence="6">
    <location>
        <begin position="642"/>
        <end position="674"/>
    </location>
</feature>
<dbReference type="FunFam" id="1.20.1270.60:FF:000025">
    <property type="entry name" value="arf-GAP with coiled-coil, ANK repeat and PH domain-containing protein 2"/>
    <property type="match status" value="1"/>
</dbReference>
<accession>A0A087XWQ3</accession>
<dbReference type="InterPro" id="IPR036770">
    <property type="entry name" value="Ankyrin_rpt-contain_sf"/>
</dbReference>
<dbReference type="CDD" id="cd07603">
    <property type="entry name" value="BAR_ACAPs"/>
    <property type="match status" value="1"/>
</dbReference>
<dbReference type="Pfam" id="PF12796">
    <property type="entry name" value="Ank_2"/>
    <property type="match status" value="1"/>
</dbReference>